<proteinExistence type="predicted"/>
<dbReference type="Proteomes" id="UP000516957">
    <property type="component" value="Unassembled WGS sequence"/>
</dbReference>
<comment type="caution">
    <text evidence="3">The sequence shown here is derived from an EMBL/GenBank/DDBJ whole genome shotgun (WGS) entry which is preliminary data.</text>
</comment>
<dbReference type="AlphaFoldDB" id="A0A7Y9JQU9"/>
<evidence type="ECO:0000313" key="3">
    <source>
        <dbReference type="EMBL" id="NYD56049.1"/>
    </source>
</evidence>
<dbReference type="InterPro" id="IPR013693">
    <property type="entry name" value="SpoIID/LytB_N"/>
</dbReference>
<accession>A0A7Y9JQU9</accession>
<protein>
    <submittedName>
        <fullName evidence="3">SpoIID/LytB domain protein</fullName>
    </submittedName>
</protein>
<feature type="signal peptide" evidence="1">
    <location>
        <begin position="1"/>
        <end position="23"/>
    </location>
</feature>
<organism evidence="3 4">
    <name type="scientific">Nocardioides marinisabuli</name>
    <dbReference type="NCBI Taxonomy" id="419476"/>
    <lineage>
        <taxon>Bacteria</taxon>
        <taxon>Bacillati</taxon>
        <taxon>Actinomycetota</taxon>
        <taxon>Actinomycetes</taxon>
        <taxon>Propionibacteriales</taxon>
        <taxon>Nocardioidaceae</taxon>
        <taxon>Nocardioides</taxon>
    </lineage>
</organism>
<dbReference type="GO" id="GO:0030435">
    <property type="term" value="P:sporulation resulting in formation of a cellular spore"/>
    <property type="evidence" value="ECO:0007669"/>
    <property type="project" value="InterPro"/>
</dbReference>
<dbReference type="PANTHER" id="PTHR30032">
    <property type="entry name" value="N-ACETYLMURAMOYL-L-ALANINE AMIDASE-RELATED"/>
    <property type="match status" value="1"/>
</dbReference>
<evidence type="ECO:0000259" key="2">
    <source>
        <dbReference type="Pfam" id="PF08486"/>
    </source>
</evidence>
<sequence>MSRRAALLALPLATLLVAAPASAEPREREDRAADVVLEGRGFGHGKGLSQYGARAAATQGHTYGEILDFYYPGTQRGSVGGDVEVLISADTTSDVKVRPAKALKVRSLGEGRTWKLKRLEPTATTWRITSATRGRSKVQAKVDGGWRSVLKPEGDAELFAKEPITLLLPGGSATYRGVLRSASTGEGRQRDTVNVVGFEDYLRGVVPGEVPALWPAAAVRAQAVAARTYAAYERDHAPVGRHYQLCDTSACQVYRGVDAEHPGSDDAVAATAGEVVTHDGAPAFTQFSASNGGWTRAGSFEYLQAVEDPWDTAPEARNPYAQWTRTLTATGLEKAWPGSGSFVSLEVVARDGNGAWGGRVVRVEVRFTGATRSLTGDQLRSWFGLRSDWFRLQP</sequence>
<gene>
    <name evidence="3" type="ORF">BKA08_000287</name>
</gene>
<evidence type="ECO:0000256" key="1">
    <source>
        <dbReference type="SAM" id="SignalP"/>
    </source>
</evidence>
<dbReference type="Pfam" id="PF08486">
    <property type="entry name" value="SpoIID"/>
    <property type="match status" value="1"/>
</dbReference>
<keyword evidence="1" id="KW-0732">Signal</keyword>
<dbReference type="NCBIfam" id="TIGR02669">
    <property type="entry name" value="SpoIID_LytB"/>
    <property type="match status" value="1"/>
</dbReference>
<feature type="chain" id="PRO_5031186897" evidence="1">
    <location>
        <begin position="24"/>
        <end position="394"/>
    </location>
</feature>
<dbReference type="InterPro" id="IPR013486">
    <property type="entry name" value="SpoIID/LytB"/>
</dbReference>
<keyword evidence="4" id="KW-1185">Reference proteome</keyword>
<name>A0A7Y9JQU9_9ACTN</name>
<dbReference type="InterPro" id="IPR051922">
    <property type="entry name" value="Bact_Sporulation_Assoc"/>
</dbReference>
<reference evidence="3 4" key="1">
    <citation type="submission" date="2020-07" db="EMBL/GenBank/DDBJ databases">
        <title>Sequencing the genomes of 1000 actinobacteria strains.</title>
        <authorList>
            <person name="Klenk H.-P."/>
        </authorList>
    </citation>
    <scope>NUCLEOTIDE SEQUENCE [LARGE SCALE GENOMIC DNA]</scope>
    <source>
        <strain evidence="3 4">DSM 18965</strain>
    </source>
</reference>
<dbReference type="EMBL" id="JACCBE010000001">
    <property type="protein sequence ID" value="NYD56049.1"/>
    <property type="molecule type" value="Genomic_DNA"/>
</dbReference>
<feature type="domain" description="Sporulation stage II protein D amidase enhancer LytB N-terminal" evidence="2">
    <location>
        <begin position="189"/>
        <end position="278"/>
    </location>
</feature>
<dbReference type="GO" id="GO:0030288">
    <property type="term" value="C:outer membrane-bounded periplasmic space"/>
    <property type="evidence" value="ECO:0007669"/>
    <property type="project" value="TreeGrafter"/>
</dbReference>
<evidence type="ECO:0000313" key="4">
    <source>
        <dbReference type="Proteomes" id="UP000516957"/>
    </source>
</evidence>
<dbReference type="PANTHER" id="PTHR30032:SF4">
    <property type="entry name" value="AMIDASE ENHANCER"/>
    <property type="match status" value="1"/>
</dbReference>
<dbReference type="RefSeq" id="WP_179613993.1">
    <property type="nucleotide sequence ID" value="NZ_CP059163.1"/>
</dbReference>